<name>A0A0N5B079_9BILA</name>
<dbReference type="WBParaSite" id="SMUV_0001067401-mRNA-1">
    <property type="protein sequence ID" value="SMUV_0001067401-mRNA-1"/>
    <property type="gene ID" value="SMUV_0001067401"/>
</dbReference>
<sequence>MEDGNEWRKGFLKSIEKIVVSGLKSKQKMFSGLATERDAIYMIIHAVSQNLMIAGKKKSGGKKRLVR</sequence>
<evidence type="ECO:0000313" key="1">
    <source>
        <dbReference type="Proteomes" id="UP000046393"/>
    </source>
</evidence>
<dbReference type="AlphaFoldDB" id="A0A0N5B079"/>
<evidence type="ECO:0000313" key="2">
    <source>
        <dbReference type="WBParaSite" id="SMUV_0001067401-mRNA-1"/>
    </source>
</evidence>
<protein>
    <submittedName>
        <fullName evidence="2">Transposase</fullName>
    </submittedName>
</protein>
<keyword evidence="1" id="KW-1185">Reference proteome</keyword>
<organism evidence="1 2">
    <name type="scientific">Syphacia muris</name>
    <dbReference type="NCBI Taxonomy" id="451379"/>
    <lineage>
        <taxon>Eukaryota</taxon>
        <taxon>Metazoa</taxon>
        <taxon>Ecdysozoa</taxon>
        <taxon>Nematoda</taxon>
        <taxon>Chromadorea</taxon>
        <taxon>Rhabditida</taxon>
        <taxon>Spirurina</taxon>
        <taxon>Oxyuridomorpha</taxon>
        <taxon>Oxyuroidea</taxon>
        <taxon>Oxyuridae</taxon>
        <taxon>Syphacia</taxon>
    </lineage>
</organism>
<accession>A0A0N5B079</accession>
<proteinExistence type="predicted"/>
<reference evidence="2" key="1">
    <citation type="submission" date="2017-02" db="UniProtKB">
        <authorList>
            <consortium name="WormBaseParasite"/>
        </authorList>
    </citation>
    <scope>IDENTIFICATION</scope>
</reference>
<dbReference type="Proteomes" id="UP000046393">
    <property type="component" value="Unplaced"/>
</dbReference>